<reference evidence="1" key="1">
    <citation type="submission" date="2020-03" db="EMBL/GenBank/DDBJ databases">
        <title>The deep terrestrial virosphere.</title>
        <authorList>
            <person name="Holmfeldt K."/>
            <person name="Nilsson E."/>
            <person name="Simone D."/>
            <person name="Lopez-Fernandez M."/>
            <person name="Wu X."/>
            <person name="de Brujin I."/>
            <person name="Lundin D."/>
            <person name="Andersson A."/>
            <person name="Bertilsson S."/>
            <person name="Dopson M."/>
        </authorList>
    </citation>
    <scope>NUCLEOTIDE SEQUENCE</scope>
    <source>
        <strain evidence="2">MM415A00493</strain>
        <strain evidence="1">MM415B01299</strain>
    </source>
</reference>
<evidence type="ECO:0000313" key="1">
    <source>
        <dbReference type="EMBL" id="QJA59432.1"/>
    </source>
</evidence>
<dbReference type="EMBL" id="MT142469">
    <property type="protein sequence ID" value="QJA81758.1"/>
    <property type="molecule type" value="Genomic_DNA"/>
</dbReference>
<organism evidence="1">
    <name type="scientific">viral metagenome</name>
    <dbReference type="NCBI Taxonomy" id="1070528"/>
    <lineage>
        <taxon>unclassified sequences</taxon>
        <taxon>metagenomes</taxon>
        <taxon>organismal metagenomes</taxon>
    </lineage>
</organism>
<gene>
    <name evidence="2" type="ORF">MM415A00493_0002</name>
    <name evidence="1" type="ORF">MM415B01299_0011</name>
</gene>
<proteinExistence type="predicted"/>
<sequence length="59" mass="7327">MKVYINQEEENIIYITTDKPDWSGLKLTEIDDDLYAHYKKCDREYRKMQTELEQYLLYE</sequence>
<evidence type="ECO:0000313" key="2">
    <source>
        <dbReference type="EMBL" id="QJA81758.1"/>
    </source>
</evidence>
<dbReference type="EMBL" id="MT141369">
    <property type="protein sequence ID" value="QJA59432.1"/>
    <property type="molecule type" value="Genomic_DNA"/>
</dbReference>
<protein>
    <submittedName>
        <fullName evidence="1">Uncharacterized protein</fullName>
    </submittedName>
</protein>
<name>A0A6M3ISK4_9ZZZZ</name>
<dbReference type="AlphaFoldDB" id="A0A6M3ISK4"/>
<accession>A0A6M3ISK4</accession>